<evidence type="ECO:0000259" key="4">
    <source>
        <dbReference type="PROSITE" id="PS50017"/>
    </source>
</evidence>
<sequence length="510" mass="57903">MTSDLECPQVDSCDSGILTSEEQGDCDSKDEDSTQENQSGDDSSYSDPESCSESDSNTEEVDEDESNKELEDEAPGSNCAKSEVNSQHHCERCRIQQGQQEQVTPRRLSRGQFWLKLDAEGVYQCAVTGLIFEVTKAAVIKYSLLSWSKYASYIKEPWIVGGPIFDVTCTSASVLTSIQFPHTLCLNDHLSDTTFKVFHFKNNGPEFEGSADHSATHVKWQVSSLSPVGPVLQNHDPVYYHGVILLYKIVNDHPSLSFRVYVASNNDSFIKDVSKAVKLSGKKFIKIEKPPCQKLLQSGKKYRLISEPEAEITPEEIEFVDDSLLKVKSYIEVYLEQPMEFSLSLVELESQEIVWKAKLRECDWIQHNQNDNEQRRRTGSIRRRKSSNSLSEDEFCNKRLKGNDTTDGTKANTVLTDKQLMILAKKMGKDWKVIGIQCLNLSIEDIEQIEAKEEDINMYKCRMLRKWRDSEQNKGTAQSLYGCLNGQASHEVIEILQEFLKQTQAHEETV</sequence>
<dbReference type="SUPFAM" id="SSF47986">
    <property type="entry name" value="DEATH domain"/>
    <property type="match status" value="1"/>
</dbReference>
<reference evidence="7" key="1">
    <citation type="submission" date="2025-08" db="UniProtKB">
        <authorList>
            <consortium name="RefSeq"/>
        </authorList>
    </citation>
    <scope>IDENTIFICATION</scope>
    <source>
        <tissue evidence="7">Blood</tissue>
    </source>
</reference>
<organism evidence="6 7">
    <name type="scientific">Eublepharis macularius</name>
    <name type="common">Leopard gecko</name>
    <name type="synonym">Cyrtodactylus macularius</name>
    <dbReference type="NCBI Taxonomy" id="481883"/>
    <lineage>
        <taxon>Eukaryota</taxon>
        <taxon>Metazoa</taxon>
        <taxon>Chordata</taxon>
        <taxon>Craniata</taxon>
        <taxon>Vertebrata</taxon>
        <taxon>Euteleostomi</taxon>
        <taxon>Lepidosauria</taxon>
        <taxon>Squamata</taxon>
        <taxon>Bifurcata</taxon>
        <taxon>Gekkota</taxon>
        <taxon>Eublepharidae</taxon>
        <taxon>Eublepharinae</taxon>
        <taxon>Eublepharis</taxon>
    </lineage>
</organism>
<feature type="compositionally biased region" description="Acidic residues" evidence="3">
    <location>
        <begin position="50"/>
        <end position="74"/>
    </location>
</feature>
<dbReference type="Gene3D" id="1.10.533.10">
    <property type="entry name" value="Death Domain, Fas"/>
    <property type="match status" value="1"/>
</dbReference>
<keyword evidence="6" id="KW-1185">Reference proteome</keyword>
<dbReference type="KEGG" id="emc:129332878"/>
<dbReference type="Pfam" id="PF13553">
    <property type="entry name" value="FIIND"/>
    <property type="match status" value="1"/>
</dbReference>
<dbReference type="CDD" id="cd01670">
    <property type="entry name" value="Death"/>
    <property type="match status" value="1"/>
</dbReference>
<feature type="compositionally biased region" description="Acidic residues" evidence="3">
    <location>
        <begin position="22"/>
        <end position="34"/>
    </location>
</feature>
<feature type="compositionally biased region" description="Basic residues" evidence="3">
    <location>
        <begin position="377"/>
        <end position="386"/>
    </location>
</feature>
<protein>
    <submittedName>
        <fullName evidence="7">Caspase recruitment domain-containing protein 8-like isoform X1</fullName>
    </submittedName>
</protein>
<feature type="domain" description="Death" evidence="4">
    <location>
        <begin position="439"/>
        <end position="500"/>
    </location>
</feature>
<dbReference type="GO" id="GO:0006406">
    <property type="term" value="P:mRNA export from nucleus"/>
    <property type="evidence" value="ECO:0007669"/>
    <property type="project" value="TreeGrafter"/>
</dbReference>
<dbReference type="AlphaFoldDB" id="A0AA97L528"/>
<name>A0AA97L528_EUBMA</name>
<feature type="region of interest" description="Disordered" evidence="3">
    <location>
        <begin position="372"/>
        <end position="408"/>
    </location>
</feature>
<evidence type="ECO:0000256" key="2">
    <source>
        <dbReference type="ARBA" id="ARBA00022490"/>
    </source>
</evidence>
<dbReference type="FunFam" id="1.10.533.10:FF:000088">
    <property type="entry name" value="P53-induced death domain protein 1"/>
    <property type="match status" value="1"/>
</dbReference>
<evidence type="ECO:0000256" key="3">
    <source>
        <dbReference type="SAM" id="MobiDB-lite"/>
    </source>
</evidence>
<keyword evidence="2" id="KW-0963">Cytoplasm</keyword>
<evidence type="ECO:0000259" key="5">
    <source>
        <dbReference type="PROSITE" id="PS51830"/>
    </source>
</evidence>
<accession>A0AA97L528</accession>
<dbReference type="PANTHER" id="PTHR13265:SF1">
    <property type="entry name" value="CASPASE RECRUITMENT DOMAIN-CONTAINING PROTEIN 8"/>
    <property type="match status" value="1"/>
</dbReference>
<evidence type="ECO:0000313" key="7">
    <source>
        <dbReference type="RefSeq" id="XP_054840152.1"/>
    </source>
</evidence>
<dbReference type="InterPro" id="IPR000488">
    <property type="entry name" value="Death_dom"/>
</dbReference>
<dbReference type="RefSeq" id="XP_054840152.1">
    <property type="nucleotide sequence ID" value="XM_054984177.1"/>
</dbReference>
<dbReference type="InterPro" id="IPR021861">
    <property type="entry name" value="THO_THOC1"/>
</dbReference>
<feature type="domain" description="FIIND" evidence="5">
    <location>
        <begin position="94"/>
        <end position="373"/>
    </location>
</feature>
<dbReference type="InterPro" id="IPR011029">
    <property type="entry name" value="DEATH-like_dom_sf"/>
</dbReference>
<evidence type="ECO:0000256" key="1">
    <source>
        <dbReference type="ARBA" id="ARBA00004514"/>
    </source>
</evidence>
<dbReference type="Proteomes" id="UP001190640">
    <property type="component" value="Chromosome 6"/>
</dbReference>
<gene>
    <name evidence="7" type="primary">LOC129332878</name>
</gene>
<dbReference type="PROSITE" id="PS50017">
    <property type="entry name" value="DEATH_DOMAIN"/>
    <property type="match status" value="1"/>
</dbReference>
<dbReference type="PROSITE" id="PS51830">
    <property type="entry name" value="FIIND"/>
    <property type="match status" value="1"/>
</dbReference>
<proteinExistence type="predicted"/>
<evidence type="ECO:0000313" key="6">
    <source>
        <dbReference type="Proteomes" id="UP001190640"/>
    </source>
</evidence>
<dbReference type="GO" id="GO:0007165">
    <property type="term" value="P:signal transduction"/>
    <property type="evidence" value="ECO:0007669"/>
    <property type="project" value="InterPro"/>
</dbReference>
<comment type="subcellular location">
    <subcellularLocation>
        <location evidence="1">Cytoplasm</location>
        <location evidence="1">Cytosol</location>
    </subcellularLocation>
</comment>
<feature type="compositionally biased region" description="Basic and acidic residues" evidence="3">
    <location>
        <begin position="395"/>
        <end position="404"/>
    </location>
</feature>
<feature type="region of interest" description="Disordered" evidence="3">
    <location>
        <begin position="1"/>
        <end position="81"/>
    </location>
</feature>
<dbReference type="GO" id="GO:0005829">
    <property type="term" value="C:cytosol"/>
    <property type="evidence" value="ECO:0007669"/>
    <property type="project" value="UniProtKB-SubCell"/>
</dbReference>
<dbReference type="GeneID" id="129332878"/>
<dbReference type="Pfam" id="PF00531">
    <property type="entry name" value="Death"/>
    <property type="match status" value="1"/>
</dbReference>
<dbReference type="InterPro" id="IPR025307">
    <property type="entry name" value="FIIND_dom"/>
</dbReference>
<dbReference type="Pfam" id="PF23679">
    <property type="entry name" value="UPA-FIIND"/>
    <property type="match status" value="1"/>
</dbReference>
<dbReference type="PANTHER" id="PTHR13265">
    <property type="entry name" value="THO COMPLEX SUBUNIT 1"/>
    <property type="match status" value="1"/>
</dbReference>
<dbReference type="GO" id="GO:0000445">
    <property type="term" value="C:THO complex part of transcription export complex"/>
    <property type="evidence" value="ECO:0007669"/>
    <property type="project" value="TreeGrafter"/>
</dbReference>